<evidence type="ECO:0000256" key="2">
    <source>
        <dbReference type="ARBA" id="ARBA00023043"/>
    </source>
</evidence>
<dbReference type="PANTHER" id="PTHR24171">
    <property type="entry name" value="ANKYRIN REPEAT DOMAIN-CONTAINING PROTEIN 39-RELATED"/>
    <property type="match status" value="1"/>
</dbReference>
<dbReference type="InterPro" id="IPR036770">
    <property type="entry name" value="Ankyrin_rpt-contain_sf"/>
</dbReference>
<dbReference type="PANTHER" id="PTHR24171:SF8">
    <property type="entry name" value="BRCA1-ASSOCIATED RING DOMAIN PROTEIN 1"/>
    <property type="match status" value="1"/>
</dbReference>
<feature type="repeat" description="ANK" evidence="3">
    <location>
        <begin position="181"/>
        <end position="213"/>
    </location>
</feature>
<name>A0ABT5RQW8_9BURK</name>
<comment type="caution">
    <text evidence="4">The sequence shown here is derived from an EMBL/GenBank/DDBJ whole genome shotgun (WGS) entry which is preliminary data.</text>
</comment>
<dbReference type="SMART" id="SM00248">
    <property type="entry name" value="ANK"/>
    <property type="match status" value="4"/>
</dbReference>
<evidence type="ECO:0000256" key="3">
    <source>
        <dbReference type="PROSITE-ProRule" id="PRU00023"/>
    </source>
</evidence>
<keyword evidence="5" id="KW-1185">Reference proteome</keyword>
<protein>
    <submittedName>
        <fullName evidence="4">Ankyrin repeat domain-containing protein</fullName>
    </submittedName>
</protein>
<dbReference type="EMBL" id="JAPCKI010000001">
    <property type="protein sequence ID" value="MDD2176090.1"/>
    <property type="molecule type" value="Genomic_DNA"/>
</dbReference>
<evidence type="ECO:0000313" key="5">
    <source>
        <dbReference type="Proteomes" id="UP001148932"/>
    </source>
</evidence>
<keyword evidence="1" id="KW-0677">Repeat</keyword>
<accession>A0ABT5RQW8</accession>
<dbReference type="SUPFAM" id="SSF48403">
    <property type="entry name" value="Ankyrin repeat"/>
    <property type="match status" value="1"/>
</dbReference>
<proteinExistence type="predicted"/>
<evidence type="ECO:0000313" key="4">
    <source>
        <dbReference type="EMBL" id="MDD2176090.1"/>
    </source>
</evidence>
<dbReference type="InterPro" id="IPR002110">
    <property type="entry name" value="Ankyrin_rpt"/>
</dbReference>
<dbReference type="PROSITE" id="PS50088">
    <property type="entry name" value="ANK_REPEAT"/>
    <property type="match status" value="2"/>
</dbReference>
<keyword evidence="2 3" id="KW-0040">ANK repeat</keyword>
<organism evidence="4 5">
    <name type="scientific">Acidovorax benzenivorans</name>
    <dbReference type="NCBI Taxonomy" id="2987520"/>
    <lineage>
        <taxon>Bacteria</taxon>
        <taxon>Pseudomonadati</taxon>
        <taxon>Pseudomonadota</taxon>
        <taxon>Betaproteobacteria</taxon>
        <taxon>Burkholderiales</taxon>
        <taxon>Comamonadaceae</taxon>
        <taxon>Acidovorax</taxon>
    </lineage>
</organism>
<evidence type="ECO:0000256" key="1">
    <source>
        <dbReference type="ARBA" id="ARBA00022737"/>
    </source>
</evidence>
<dbReference type="Pfam" id="PF12796">
    <property type="entry name" value="Ank_2"/>
    <property type="match status" value="1"/>
</dbReference>
<dbReference type="Gene3D" id="1.25.40.20">
    <property type="entry name" value="Ankyrin repeat-containing domain"/>
    <property type="match status" value="1"/>
</dbReference>
<feature type="repeat" description="ANK" evidence="3">
    <location>
        <begin position="213"/>
        <end position="245"/>
    </location>
</feature>
<dbReference type="Proteomes" id="UP001148932">
    <property type="component" value="Unassembled WGS sequence"/>
</dbReference>
<reference evidence="4" key="1">
    <citation type="submission" date="2022-10" db="EMBL/GenBank/DDBJ databases">
        <title>Description of microaerobic benzene degrading bacteria.</title>
        <authorList>
            <person name="Bedics A."/>
            <person name="Tancsics A."/>
            <person name="Banerjee S."/>
        </authorList>
    </citation>
    <scope>NUCLEOTIDE SEQUENCE</scope>
    <source>
        <strain evidence="4">D2M1</strain>
    </source>
</reference>
<dbReference type="PROSITE" id="PS50297">
    <property type="entry name" value="ANK_REP_REGION"/>
    <property type="match status" value="1"/>
</dbReference>
<sequence length="359" mass="39419">METTTRFTLVCKNDTDADALHAVFSTPDGAGLEAAVKAFFAACKLSIHPTDHLGFDRYERSGLVIDAAFTSGSADVGDFIKPLSKVCHALHAELVDDEVARKLEYGFIDGKKKPPADVVALMKTQAPTAQLGRVRRIIEAAEREQNDPTYAFIRAIGFSKNQATVQALLEKGADPNSKFSSGYSCLNKAITDKRVKVVQLMLEHGADPNLPHKGYPNLYEACRFSAPKIVDLLLQHGADPDGRAQGASETSYPLEIAIYYHQAKIVQSLLDKGATTRGLPKLANLLELTARSFDAMYENLDGKLAILKLLVRDPALKAELVQRRDRLTGMLQQSFAAYKYQTPKDRKDFDDILAFMAAA</sequence>
<gene>
    <name evidence="4" type="ORF">OIN59_01530</name>
</gene>
<dbReference type="RefSeq" id="WP_274106405.1">
    <property type="nucleotide sequence ID" value="NZ_JAPCKI010000001.1"/>
</dbReference>